<feature type="transmembrane region" description="Helical" evidence="1">
    <location>
        <begin position="52"/>
        <end position="76"/>
    </location>
</feature>
<feature type="transmembrane region" description="Helical" evidence="1">
    <location>
        <begin position="178"/>
        <end position="196"/>
    </location>
</feature>
<sequence length="396" mass="43741">MSQTTPPTYRQLLAAGEPFRLLFPLGVLFGLTGVLLWPAYVWGGMDTYPVLIHTRIMIECFLAAFVIGFLGTALPRLLDVPKVHGREAMFYAAGLTLSFALHLISKHTLGDLLFLLTFGSFVASLAVRARARKDVPPPAFVLVLIGLLCALAGTVSFLLAAVWRGGPEYQLYQAGRLLLYQGFLLFPIMGVGAFLLPRFFDLPNQQNFPESLTPPPGWWRSASFALGCGLLGLLSFALEYFQYLSIAYLLRASALLLYFWREVPVHKAKFRNGSLAMSLRVALFSIPLGYIAMALVPARQITLLHIVFITGFSLLTLTVATRVIFGHGGRSELFPRTLWSIRALVALIVLAMATRVSADWMPDVRLTHYAYAALAWAAAVIIWAIRVLPGVRQPDD</sequence>
<dbReference type="RefSeq" id="WP_308983772.1">
    <property type="nucleotide sequence ID" value="NZ_JARXIC010000003.1"/>
</dbReference>
<dbReference type="Pfam" id="PF05940">
    <property type="entry name" value="NnrS"/>
    <property type="match status" value="1"/>
</dbReference>
<keyword evidence="1" id="KW-0472">Membrane</keyword>
<dbReference type="Proteomes" id="UP001243717">
    <property type="component" value="Unassembled WGS sequence"/>
</dbReference>
<keyword evidence="3" id="KW-1185">Reference proteome</keyword>
<feature type="transmembrane region" description="Helical" evidence="1">
    <location>
        <begin position="139"/>
        <end position="163"/>
    </location>
</feature>
<dbReference type="InterPro" id="IPR010266">
    <property type="entry name" value="NnrS"/>
</dbReference>
<feature type="transmembrane region" description="Helical" evidence="1">
    <location>
        <begin position="217"/>
        <end position="234"/>
    </location>
</feature>
<feature type="transmembrane region" description="Helical" evidence="1">
    <location>
        <begin position="21"/>
        <end position="40"/>
    </location>
</feature>
<dbReference type="EMBL" id="JARXIC010000003">
    <property type="protein sequence ID" value="MDQ8193268.1"/>
    <property type="molecule type" value="Genomic_DNA"/>
</dbReference>
<feature type="transmembrane region" description="Helical" evidence="1">
    <location>
        <begin position="88"/>
        <end position="104"/>
    </location>
</feature>
<feature type="transmembrane region" description="Helical" evidence="1">
    <location>
        <begin position="110"/>
        <end position="127"/>
    </location>
</feature>
<feature type="transmembrane region" description="Helical" evidence="1">
    <location>
        <begin position="304"/>
        <end position="325"/>
    </location>
</feature>
<keyword evidence="1" id="KW-1133">Transmembrane helix</keyword>
<feature type="transmembrane region" description="Helical" evidence="1">
    <location>
        <begin position="337"/>
        <end position="356"/>
    </location>
</feature>
<accession>A0ABU1AI07</accession>
<gene>
    <name evidence="2" type="ORF">QEH59_02450</name>
</gene>
<feature type="transmembrane region" description="Helical" evidence="1">
    <location>
        <begin position="281"/>
        <end position="298"/>
    </location>
</feature>
<evidence type="ECO:0000313" key="2">
    <source>
        <dbReference type="EMBL" id="MDQ8193268.1"/>
    </source>
</evidence>
<name>A0ABU1AI07_9BACT</name>
<keyword evidence="1" id="KW-0812">Transmembrane</keyword>
<comment type="caution">
    <text evidence="2">The sequence shown here is derived from an EMBL/GenBank/DDBJ whole genome shotgun (WGS) entry which is preliminary data.</text>
</comment>
<evidence type="ECO:0000313" key="3">
    <source>
        <dbReference type="Proteomes" id="UP001243717"/>
    </source>
</evidence>
<feature type="transmembrane region" description="Helical" evidence="1">
    <location>
        <begin position="368"/>
        <end position="388"/>
    </location>
</feature>
<proteinExistence type="predicted"/>
<protein>
    <submittedName>
        <fullName evidence="2">NnrS family protein</fullName>
    </submittedName>
</protein>
<evidence type="ECO:0000256" key="1">
    <source>
        <dbReference type="SAM" id="Phobius"/>
    </source>
</evidence>
<organism evidence="2 3">
    <name type="scientific">Thalassobacterium sedimentorum</name>
    <dbReference type="NCBI Taxonomy" id="3041258"/>
    <lineage>
        <taxon>Bacteria</taxon>
        <taxon>Pseudomonadati</taxon>
        <taxon>Verrucomicrobiota</taxon>
        <taxon>Opitutia</taxon>
        <taxon>Puniceicoccales</taxon>
        <taxon>Coraliomargaritaceae</taxon>
        <taxon>Thalassobacterium</taxon>
    </lineage>
</organism>
<reference evidence="2 3" key="1">
    <citation type="submission" date="2023-04" db="EMBL/GenBank/DDBJ databases">
        <title>A novel bacteria isolated from coastal sediment.</title>
        <authorList>
            <person name="Liu X.-J."/>
            <person name="Du Z.-J."/>
        </authorList>
    </citation>
    <scope>NUCLEOTIDE SEQUENCE [LARGE SCALE GENOMIC DNA]</scope>
    <source>
        <strain evidence="2 3">SDUM461004</strain>
    </source>
</reference>